<dbReference type="Proteomes" id="UP000791440">
    <property type="component" value="Unassembled WGS sequence"/>
</dbReference>
<dbReference type="PANTHER" id="PTHR23278">
    <property type="entry name" value="SIDESTEP PROTEIN"/>
    <property type="match status" value="1"/>
</dbReference>
<feature type="signal peptide" evidence="1">
    <location>
        <begin position="1"/>
        <end position="19"/>
    </location>
</feature>
<proteinExistence type="predicted"/>
<keyword evidence="4" id="KW-1185">Reference proteome</keyword>
<reference evidence="3" key="1">
    <citation type="journal article" date="2016" name="Insect Biochem. Mol. Biol.">
        <title>Multifaceted biological insights from a draft genome sequence of the tobacco hornworm moth, Manduca sexta.</title>
        <authorList>
            <person name="Kanost M.R."/>
            <person name="Arrese E.L."/>
            <person name="Cao X."/>
            <person name="Chen Y.R."/>
            <person name="Chellapilla S."/>
            <person name="Goldsmith M.R."/>
            <person name="Grosse-Wilde E."/>
            <person name="Heckel D.G."/>
            <person name="Herndon N."/>
            <person name="Jiang H."/>
            <person name="Papanicolaou A."/>
            <person name="Qu J."/>
            <person name="Soulages J.L."/>
            <person name="Vogel H."/>
            <person name="Walters J."/>
            <person name="Waterhouse R.M."/>
            <person name="Ahn S.J."/>
            <person name="Almeida F.C."/>
            <person name="An C."/>
            <person name="Aqrawi P."/>
            <person name="Bretschneider A."/>
            <person name="Bryant W.B."/>
            <person name="Bucks S."/>
            <person name="Chao H."/>
            <person name="Chevignon G."/>
            <person name="Christen J.M."/>
            <person name="Clarke D.F."/>
            <person name="Dittmer N.T."/>
            <person name="Ferguson L.C.F."/>
            <person name="Garavelou S."/>
            <person name="Gordon K.H.J."/>
            <person name="Gunaratna R.T."/>
            <person name="Han Y."/>
            <person name="Hauser F."/>
            <person name="He Y."/>
            <person name="Heidel-Fischer H."/>
            <person name="Hirsh A."/>
            <person name="Hu Y."/>
            <person name="Jiang H."/>
            <person name="Kalra D."/>
            <person name="Klinner C."/>
            <person name="Konig C."/>
            <person name="Kovar C."/>
            <person name="Kroll A.R."/>
            <person name="Kuwar S.S."/>
            <person name="Lee S.L."/>
            <person name="Lehman R."/>
            <person name="Li K."/>
            <person name="Li Z."/>
            <person name="Liang H."/>
            <person name="Lovelace S."/>
            <person name="Lu Z."/>
            <person name="Mansfield J.H."/>
            <person name="McCulloch K.J."/>
            <person name="Mathew T."/>
            <person name="Morton B."/>
            <person name="Muzny D.M."/>
            <person name="Neunemann D."/>
            <person name="Ongeri F."/>
            <person name="Pauchet Y."/>
            <person name="Pu L.L."/>
            <person name="Pyrousis I."/>
            <person name="Rao X.J."/>
            <person name="Redding A."/>
            <person name="Roesel C."/>
            <person name="Sanchez-Gracia A."/>
            <person name="Schaack S."/>
            <person name="Shukla A."/>
            <person name="Tetreau G."/>
            <person name="Wang Y."/>
            <person name="Xiong G.H."/>
            <person name="Traut W."/>
            <person name="Walsh T.K."/>
            <person name="Worley K.C."/>
            <person name="Wu D."/>
            <person name="Wu W."/>
            <person name="Wu Y.Q."/>
            <person name="Zhang X."/>
            <person name="Zou Z."/>
            <person name="Zucker H."/>
            <person name="Briscoe A.D."/>
            <person name="Burmester T."/>
            <person name="Clem R.J."/>
            <person name="Feyereisen R."/>
            <person name="Grimmelikhuijzen C.J.P."/>
            <person name="Hamodrakas S.J."/>
            <person name="Hansson B.S."/>
            <person name="Huguet E."/>
            <person name="Jermiin L.S."/>
            <person name="Lan Q."/>
            <person name="Lehman H.K."/>
            <person name="Lorenzen M."/>
            <person name="Merzendorfer H."/>
            <person name="Michalopoulos I."/>
            <person name="Morton D.B."/>
            <person name="Muthukrishnan S."/>
            <person name="Oakeshott J.G."/>
            <person name="Palmer W."/>
            <person name="Park Y."/>
            <person name="Passarelli A.L."/>
            <person name="Rozas J."/>
            <person name="Schwartz L.M."/>
            <person name="Smith W."/>
            <person name="Southgate A."/>
            <person name="Vilcinskas A."/>
            <person name="Vogt R."/>
            <person name="Wang P."/>
            <person name="Werren J."/>
            <person name="Yu X.Q."/>
            <person name="Zhou J.J."/>
            <person name="Brown S.J."/>
            <person name="Scherer S.E."/>
            <person name="Richards S."/>
            <person name="Blissard G.W."/>
        </authorList>
    </citation>
    <scope>NUCLEOTIDE SEQUENCE</scope>
</reference>
<dbReference type="PROSITE" id="PS50835">
    <property type="entry name" value="IG_LIKE"/>
    <property type="match status" value="3"/>
</dbReference>
<gene>
    <name evidence="3" type="ORF">O3G_MSEX003466</name>
</gene>
<evidence type="ECO:0000259" key="2">
    <source>
        <dbReference type="PROSITE" id="PS50835"/>
    </source>
</evidence>
<evidence type="ECO:0000256" key="1">
    <source>
        <dbReference type="SAM" id="SignalP"/>
    </source>
</evidence>
<organism evidence="3 4">
    <name type="scientific">Manduca sexta</name>
    <name type="common">Tobacco hawkmoth</name>
    <name type="synonym">Tobacco hornworm</name>
    <dbReference type="NCBI Taxonomy" id="7130"/>
    <lineage>
        <taxon>Eukaryota</taxon>
        <taxon>Metazoa</taxon>
        <taxon>Ecdysozoa</taxon>
        <taxon>Arthropoda</taxon>
        <taxon>Hexapoda</taxon>
        <taxon>Insecta</taxon>
        <taxon>Pterygota</taxon>
        <taxon>Neoptera</taxon>
        <taxon>Endopterygota</taxon>
        <taxon>Lepidoptera</taxon>
        <taxon>Glossata</taxon>
        <taxon>Ditrysia</taxon>
        <taxon>Bombycoidea</taxon>
        <taxon>Sphingidae</taxon>
        <taxon>Sphinginae</taxon>
        <taxon>Sphingini</taxon>
        <taxon>Manduca</taxon>
    </lineage>
</organism>
<feature type="domain" description="Ig-like" evidence="2">
    <location>
        <begin position="136"/>
        <end position="231"/>
    </location>
</feature>
<name>A0A921YT50_MANSE</name>
<evidence type="ECO:0000313" key="3">
    <source>
        <dbReference type="EMBL" id="KAG6444655.1"/>
    </source>
</evidence>
<dbReference type="InterPro" id="IPR007110">
    <property type="entry name" value="Ig-like_dom"/>
</dbReference>
<sequence length="291" mass="32507">MCLYGIFCIVFTLATVLLADTEVVVLRAVRGRDARLPCGQGKVFLDGPDSYVLWLKNDRDFLYRFPNEESEKRSLARDRIFGTSCVSGTCYDDTSLLLKHISDSEAALYRCRVHYQASPSVDYVIEVRLVDSPGQPKIFNGQGTEITKSFVGPLSLGFDLTLVCEVDDDQPDTLVYWRRNGVVVERAQSARPGVLRAEVNIRNATRDELDAHYECLAQNADVTEPLTASVVIKMYLAPLSVEIRLNNNFDFEAGQPRVVDCVVVGCVPPPSITWHLGDTMLRPTVHKVSLF</sequence>
<dbReference type="InterPro" id="IPR003599">
    <property type="entry name" value="Ig_sub"/>
</dbReference>
<dbReference type="AlphaFoldDB" id="A0A921YT50"/>
<feature type="domain" description="Ig-like" evidence="2">
    <location>
        <begin position="238"/>
        <end position="274"/>
    </location>
</feature>
<feature type="domain" description="Ig-like" evidence="2">
    <location>
        <begin position="21"/>
        <end position="122"/>
    </location>
</feature>
<comment type="caution">
    <text evidence="3">The sequence shown here is derived from an EMBL/GenBank/DDBJ whole genome shotgun (WGS) entry which is preliminary data.</text>
</comment>
<reference evidence="3" key="2">
    <citation type="submission" date="2020-12" db="EMBL/GenBank/DDBJ databases">
        <authorList>
            <person name="Kanost M."/>
        </authorList>
    </citation>
    <scope>NUCLEOTIDE SEQUENCE</scope>
</reference>
<feature type="chain" id="PRO_5037065761" description="Ig-like domain-containing protein" evidence="1">
    <location>
        <begin position="20"/>
        <end position="291"/>
    </location>
</feature>
<dbReference type="SMART" id="SM00409">
    <property type="entry name" value="IG"/>
    <property type="match status" value="2"/>
</dbReference>
<dbReference type="PANTHER" id="PTHR23278:SF19">
    <property type="entry name" value="OBSCURIN"/>
    <property type="match status" value="1"/>
</dbReference>
<keyword evidence="1" id="KW-0732">Signal</keyword>
<protein>
    <recommendedName>
        <fullName evidence="2">Ig-like domain-containing protein</fullName>
    </recommendedName>
</protein>
<accession>A0A921YT50</accession>
<dbReference type="EMBL" id="JH668312">
    <property type="protein sequence ID" value="KAG6444655.1"/>
    <property type="molecule type" value="Genomic_DNA"/>
</dbReference>
<evidence type="ECO:0000313" key="4">
    <source>
        <dbReference type="Proteomes" id="UP000791440"/>
    </source>
</evidence>